<dbReference type="AlphaFoldDB" id="A0A285X681"/>
<dbReference type="GO" id="GO:0016757">
    <property type="term" value="F:glycosyltransferase activity"/>
    <property type="evidence" value="ECO:0007669"/>
    <property type="project" value="UniProtKB-KW"/>
</dbReference>
<name>A0A285X681_9FLAO</name>
<reference evidence="3" key="1">
    <citation type="submission" date="2017-09" db="EMBL/GenBank/DDBJ databases">
        <authorList>
            <person name="Varghese N."/>
            <person name="Submissions S."/>
        </authorList>
    </citation>
    <scope>NUCLEOTIDE SEQUENCE [LARGE SCALE GENOMIC DNA]</scope>
    <source>
        <strain evidence="3">CGMCC 1.12641</strain>
    </source>
</reference>
<dbReference type="EMBL" id="OCMF01000003">
    <property type="protein sequence ID" value="SOC80840.1"/>
    <property type="molecule type" value="Genomic_DNA"/>
</dbReference>
<proteinExistence type="predicted"/>
<protein>
    <submittedName>
        <fullName evidence="2">Predicted phosphoribosyltransferase</fullName>
    </submittedName>
</protein>
<accession>A0A285X681</accession>
<dbReference type="OrthoDB" id="9810066at2"/>
<feature type="domain" description="Phosphoribosyltransferase" evidence="1">
    <location>
        <begin position="28"/>
        <end position="176"/>
    </location>
</feature>
<keyword evidence="3" id="KW-1185">Reference proteome</keyword>
<dbReference type="CDD" id="cd06223">
    <property type="entry name" value="PRTases_typeI"/>
    <property type="match status" value="1"/>
</dbReference>
<evidence type="ECO:0000313" key="3">
    <source>
        <dbReference type="Proteomes" id="UP000219193"/>
    </source>
</evidence>
<dbReference type="Gene3D" id="3.40.50.2020">
    <property type="match status" value="1"/>
</dbReference>
<gene>
    <name evidence="2" type="ORF">SAMN06296241_2402</name>
</gene>
<dbReference type="InterPro" id="IPR029057">
    <property type="entry name" value="PRTase-like"/>
</dbReference>
<dbReference type="Proteomes" id="UP000219193">
    <property type="component" value="Unassembled WGS sequence"/>
</dbReference>
<sequence>MFIHEIRQMMFKDRKEAGILLGICLKKFRHLEPVIMAVPRGGVPVAYEVAKVLKAPMDVIFTKKIGHPNNREYAVGVVSSKGFSFDPVISGVPQQYLVEEVSRLQKLVKEKEMAYHKEVKAQDIKKRWVILIDDGVATGNTIIAAANLLAQQHPAGIIVALPVGPDESIRKLNGHPVINEVVCVETPEYFEGVGQFYEDFDPVEDSEAIALLKDADTYRNSK</sequence>
<organism evidence="2 3">
    <name type="scientific">Salinimicrobium sediminis</name>
    <dbReference type="NCBI Taxonomy" id="1343891"/>
    <lineage>
        <taxon>Bacteria</taxon>
        <taxon>Pseudomonadati</taxon>
        <taxon>Bacteroidota</taxon>
        <taxon>Flavobacteriia</taxon>
        <taxon>Flavobacteriales</taxon>
        <taxon>Flavobacteriaceae</taxon>
        <taxon>Salinimicrobium</taxon>
    </lineage>
</organism>
<evidence type="ECO:0000259" key="1">
    <source>
        <dbReference type="Pfam" id="PF00156"/>
    </source>
</evidence>
<keyword evidence="2" id="KW-0328">Glycosyltransferase</keyword>
<dbReference type="SUPFAM" id="SSF53271">
    <property type="entry name" value="PRTase-like"/>
    <property type="match status" value="1"/>
</dbReference>
<dbReference type="RefSeq" id="WP_097056618.1">
    <property type="nucleotide sequence ID" value="NZ_OCMF01000003.1"/>
</dbReference>
<keyword evidence="2" id="KW-0808">Transferase</keyword>
<dbReference type="Pfam" id="PF00156">
    <property type="entry name" value="Pribosyltran"/>
    <property type="match status" value="1"/>
</dbReference>
<dbReference type="Gene3D" id="3.30.1310.20">
    <property type="entry name" value="PRTase-like"/>
    <property type="match status" value="1"/>
</dbReference>
<evidence type="ECO:0000313" key="2">
    <source>
        <dbReference type="EMBL" id="SOC80840.1"/>
    </source>
</evidence>
<dbReference type="InterPro" id="IPR000836">
    <property type="entry name" value="PRTase_dom"/>
</dbReference>